<keyword evidence="3" id="KW-1185">Reference proteome</keyword>
<name>A0A449BA99_9BACT</name>
<proteinExistence type="predicted"/>
<dbReference type="RefSeq" id="WP_129622929.1">
    <property type="nucleotide sequence ID" value="NZ_LR215043.1"/>
</dbReference>
<keyword evidence="1" id="KW-0732">Signal</keyword>
<feature type="signal peptide" evidence="1">
    <location>
        <begin position="1"/>
        <end position="25"/>
    </location>
</feature>
<accession>A0A449BA99</accession>
<feature type="chain" id="PRO_5019224416" description="Lipoprotein" evidence="1">
    <location>
        <begin position="26"/>
        <end position="292"/>
    </location>
</feature>
<protein>
    <recommendedName>
        <fullName evidence="4">Lipoprotein</fullName>
    </recommendedName>
</protein>
<dbReference type="Proteomes" id="UP000290876">
    <property type="component" value="Chromosome"/>
</dbReference>
<dbReference type="EMBL" id="LR215043">
    <property type="protein sequence ID" value="VEU78079.1"/>
    <property type="molecule type" value="Genomic_DNA"/>
</dbReference>
<evidence type="ECO:0000256" key="1">
    <source>
        <dbReference type="SAM" id="SignalP"/>
    </source>
</evidence>
<organism evidence="2 3">
    <name type="scientific">Mycoplasmopsis columbinasalis</name>
    <dbReference type="NCBI Taxonomy" id="114880"/>
    <lineage>
        <taxon>Bacteria</taxon>
        <taxon>Bacillati</taxon>
        <taxon>Mycoplasmatota</taxon>
        <taxon>Mycoplasmoidales</taxon>
        <taxon>Metamycoplasmataceae</taxon>
        <taxon>Mycoplasmopsis</taxon>
    </lineage>
</organism>
<dbReference type="AlphaFoldDB" id="A0A449BA99"/>
<dbReference type="KEGG" id="mcob:NCTC10184_00299"/>
<sequence>MFKKIKRFFLSSFLLSTPFLTVACAQLAPSEQTQILKAIENESLDYSDFTKAQTIQFLNSILIRNQINKKVSNIPQNTLYFSDETQITSKKLTFNLFSKEAQFKNNKYEMQRESTESTELNILYELLPQTYIKNDEYHRSLWRNNVELGKYSSLIYDLPNLQTLAILAKKSNNLGNNYKTPFNEIRINGFVNSKFQQELFANELLFLLNQYKIEKDNKKIAYVEIFNLVTKENFLEFQINLLDEERKSLLNEMQLNHKFYLDDFLNFEQIYGRDKLALYDKISGKFLILTML</sequence>
<evidence type="ECO:0000313" key="2">
    <source>
        <dbReference type="EMBL" id="VEU78079.1"/>
    </source>
</evidence>
<reference evidence="2 3" key="1">
    <citation type="submission" date="2019-01" db="EMBL/GenBank/DDBJ databases">
        <authorList>
            <consortium name="Pathogen Informatics"/>
        </authorList>
    </citation>
    <scope>NUCLEOTIDE SEQUENCE [LARGE SCALE GENOMIC DNA]</scope>
    <source>
        <strain evidence="2 3">NCTC10184</strain>
    </source>
</reference>
<gene>
    <name evidence="2" type="ORF">NCTC10184_00299</name>
</gene>
<evidence type="ECO:0008006" key="4">
    <source>
        <dbReference type="Google" id="ProtNLM"/>
    </source>
</evidence>
<evidence type="ECO:0000313" key="3">
    <source>
        <dbReference type="Proteomes" id="UP000290876"/>
    </source>
</evidence>
<dbReference type="PROSITE" id="PS51257">
    <property type="entry name" value="PROKAR_LIPOPROTEIN"/>
    <property type="match status" value="1"/>
</dbReference>